<dbReference type="GO" id="GO:0015833">
    <property type="term" value="P:peptide transport"/>
    <property type="evidence" value="ECO:0007669"/>
    <property type="project" value="TreeGrafter"/>
</dbReference>
<proteinExistence type="predicted"/>
<reference evidence="2 3" key="1">
    <citation type="submission" date="2017-10" db="EMBL/GenBank/DDBJ databases">
        <title>Novel microbial diversity and functional potential in the marine mammal oral microbiome.</title>
        <authorList>
            <person name="Dudek N.K."/>
            <person name="Sun C.L."/>
            <person name="Burstein D."/>
            <person name="Kantor R.S."/>
            <person name="Aliaga Goltsman D.S."/>
            <person name="Bik E.M."/>
            <person name="Thomas B.C."/>
            <person name="Banfield J.F."/>
            <person name="Relman D.A."/>
        </authorList>
    </citation>
    <scope>NUCLEOTIDE SEQUENCE [LARGE SCALE GENOMIC DNA]</scope>
    <source>
        <strain evidence="2">DOLJORAL78_47_202</strain>
    </source>
</reference>
<dbReference type="Gene3D" id="3.10.105.10">
    <property type="entry name" value="Dipeptide-binding Protein, Domain 3"/>
    <property type="match status" value="1"/>
</dbReference>
<dbReference type="InterPro" id="IPR039424">
    <property type="entry name" value="SBP_5"/>
</dbReference>
<comment type="caution">
    <text evidence="2">The sequence shown here is derived from an EMBL/GenBank/DDBJ whole genome shotgun (WGS) entry which is preliminary data.</text>
</comment>
<gene>
    <name evidence="2" type="ORF">CSA25_02970</name>
</gene>
<dbReference type="PANTHER" id="PTHR30290">
    <property type="entry name" value="PERIPLASMIC BINDING COMPONENT OF ABC TRANSPORTER"/>
    <property type="match status" value="1"/>
</dbReference>
<evidence type="ECO:0000259" key="1">
    <source>
        <dbReference type="Pfam" id="PF00496"/>
    </source>
</evidence>
<feature type="domain" description="Solute-binding protein family 5" evidence="1">
    <location>
        <begin position="122"/>
        <end position="490"/>
    </location>
</feature>
<dbReference type="InterPro" id="IPR000914">
    <property type="entry name" value="SBP_5_dom"/>
</dbReference>
<evidence type="ECO:0000313" key="3">
    <source>
        <dbReference type="Proteomes" id="UP000231203"/>
    </source>
</evidence>
<protein>
    <submittedName>
        <fullName evidence="2">ABC transporter substrate-binding protein</fullName>
    </submittedName>
</protein>
<sequence length="629" mass="73162">MVIFRQVLFSGWGISLLCLLGGLFGCSSDQPSKAIPSAPPSNEGLAPLVYQKLPDKIRWRTNNTDSVFASDNAEKGGVLRGAIANFPMTFRVVGPDSNGAFRSAILDNQLSLINLHPFSRRIIPELATHWAYGPDKKTMYFKLDPDARWSNGVPVTARDYVYTLTFMRSEHIVAPWYNDYYTREIESVTAFDDYTIGVKSTKAVPDLYLKLSISPTPEHFFKTLADDFVSRFNWAVVPNTGAYQISDFKKGRFIRFSRKKQWWAKERRYLKNRFNVDSVIFTVIRDVNMQWEYFKKGRLDTFGMVLPKFWHQKSNTPVIHNGYVERIWFFNDLEQPSRGLWLNLDRPIFKDIKVRQAFAHAMNMDKVIHQVLRGDYFRLPQAFYGYGEYTDYTIKPRGYDISRVELLMNQAGWHRGPDGIWQKGNMRFSVTVTYYMEAHMPRLVVLKEDALKAGIDLKLERLDPTAMFKKTLEKKHDVAWMGWSTSMRPSFWQGWHSDNAHKPQTNNITNTDDPELDKLIDQYRDSLDEQERINLSKTIQKKIHDTCAYVPSYMVPYVRLAYWRWMRLPKCHGTPVSNGLFDPFASTTGGLFWIDDHIRKQTLTAMKAKQKLAAVTIIDDKYRREIPSK</sequence>
<organism evidence="2 3">
    <name type="scientific">Desulfobacter postgatei</name>
    <dbReference type="NCBI Taxonomy" id="2293"/>
    <lineage>
        <taxon>Bacteria</taxon>
        <taxon>Pseudomonadati</taxon>
        <taxon>Thermodesulfobacteriota</taxon>
        <taxon>Desulfobacteria</taxon>
        <taxon>Desulfobacterales</taxon>
        <taxon>Desulfobacteraceae</taxon>
        <taxon>Desulfobacter</taxon>
    </lineage>
</organism>
<dbReference type="AlphaFoldDB" id="A0A2G6MSI6"/>
<dbReference type="Proteomes" id="UP000231203">
    <property type="component" value="Unassembled WGS sequence"/>
</dbReference>
<dbReference type="PROSITE" id="PS51257">
    <property type="entry name" value="PROKAR_LIPOPROTEIN"/>
    <property type="match status" value="1"/>
</dbReference>
<dbReference type="Pfam" id="PF00496">
    <property type="entry name" value="SBP_bac_5"/>
    <property type="match status" value="1"/>
</dbReference>
<dbReference type="EMBL" id="PDTI01000025">
    <property type="protein sequence ID" value="PIE62932.1"/>
    <property type="molecule type" value="Genomic_DNA"/>
</dbReference>
<evidence type="ECO:0000313" key="2">
    <source>
        <dbReference type="EMBL" id="PIE62932.1"/>
    </source>
</evidence>
<name>A0A2G6MSI6_9BACT</name>
<dbReference type="CDD" id="cd08497">
    <property type="entry name" value="MbnE-like"/>
    <property type="match status" value="1"/>
</dbReference>
<dbReference type="GO" id="GO:1904680">
    <property type="term" value="F:peptide transmembrane transporter activity"/>
    <property type="evidence" value="ECO:0007669"/>
    <property type="project" value="TreeGrafter"/>
</dbReference>
<dbReference type="Gene3D" id="3.40.190.10">
    <property type="entry name" value="Periplasmic binding protein-like II"/>
    <property type="match status" value="1"/>
</dbReference>
<dbReference type="SUPFAM" id="SSF53850">
    <property type="entry name" value="Periplasmic binding protein-like II"/>
    <property type="match status" value="1"/>
</dbReference>
<accession>A0A2G6MSI6</accession>